<dbReference type="PANTHER" id="PTHR11629:SF63">
    <property type="entry name" value="V-TYPE PROTON ATPASE SUBUNIT A"/>
    <property type="match status" value="1"/>
</dbReference>
<dbReference type="InterPro" id="IPR002490">
    <property type="entry name" value="V-ATPase_116kDa_su"/>
</dbReference>
<evidence type="ECO:0000313" key="10">
    <source>
        <dbReference type="Proteomes" id="UP001628193"/>
    </source>
</evidence>
<evidence type="ECO:0000256" key="5">
    <source>
        <dbReference type="ARBA" id="ARBA00022989"/>
    </source>
</evidence>
<gene>
    <name evidence="9" type="ORF">SIID45300_01583</name>
</gene>
<feature type="transmembrane region" description="Helical" evidence="8">
    <location>
        <begin position="349"/>
        <end position="372"/>
    </location>
</feature>
<keyword evidence="10" id="KW-1185">Reference proteome</keyword>
<comment type="caution">
    <text evidence="9">The sequence shown here is derived from an EMBL/GenBank/DDBJ whole genome shotgun (WGS) entry which is preliminary data.</text>
</comment>
<dbReference type="Proteomes" id="UP001628193">
    <property type="component" value="Unassembled WGS sequence"/>
</dbReference>
<evidence type="ECO:0000256" key="8">
    <source>
        <dbReference type="SAM" id="Phobius"/>
    </source>
</evidence>
<keyword evidence="3" id="KW-0813">Transport</keyword>
<accession>A0ABQ0C8P1</accession>
<keyword evidence="4 8" id="KW-0812">Transmembrane</keyword>
<keyword evidence="6" id="KW-0406">Ion transport</keyword>
<feature type="transmembrane region" description="Helical" evidence="8">
    <location>
        <begin position="541"/>
        <end position="566"/>
    </location>
</feature>
<keyword evidence="7 8" id="KW-0472">Membrane</keyword>
<feature type="transmembrane region" description="Helical" evidence="8">
    <location>
        <begin position="467"/>
        <end position="494"/>
    </location>
</feature>
<evidence type="ECO:0000256" key="7">
    <source>
        <dbReference type="ARBA" id="ARBA00023136"/>
    </source>
</evidence>
<reference evidence="9 10" key="1">
    <citation type="submission" date="2024-09" db="EMBL/GenBank/DDBJ databases">
        <title>Draft genome sequence of Candidatus Magnetaquicoccaceae bacterium FCR-1.</title>
        <authorList>
            <person name="Shimoshige H."/>
            <person name="Shimamura S."/>
            <person name="Taoka A."/>
            <person name="Kobayashi H."/>
            <person name="Maekawa T."/>
        </authorList>
    </citation>
    <scope>NUCLEOTIDE SEQUENCE [LARGE SCALE GENOMIC DNA]</scope>
    <source>
        <strain evidence="9 10">FCR-1</strain>
    </source>
</reference>
<evidence type="ECO:0000256" key="2">
    <source>
        <dbReference type="ARBA" id="ARBA00009904"/>
    </source>
</evidence>
<evidence type="ECO:0008006" key="11">
    <source>
        <dbReference type="Google" id="ProtNLM"/>
    </source>
</evidence>
<comment type="subcellular location">
    <subcellularLocation>
        <location evidence="1">Membrane</location>
        <topology evidence="1">Multi-pass membrane protein</topology>
    </subcellularLocation>
</comment>
<evidence type="ECO:0000256" key="6">
    <source>
        <dbReference type="ARBA" id="ARBA00023065"/>
    </source>
</evidence>
<keyword evidence="5 8" id="KW-1133">Transmembrane helix</keyword>
<feature type="transmembrane region" description="Helical" evidence="8">
    <location>
        <begin position="384"/>
        <end position="406"/>
    </location>
</feature>
<evidence type="ECO:0000256" key="3">
    <source>
        <dbReference type="ARBA" id="ARBA00022448"/>
    </source>
</evidence>
<sequence length="605" mass="64616">MIARPRAARWLRLLAVDDDLPLGLETLARAVPFEPEAVTGDVRPVLTPEILERLKRFDGLVERFRLGWPEALGEAEIPPIPHAAPLQWLDGALAALEAWGAEAEPLIQLEHEQRAREAEWLLVRDLAGALGSGGLRLEPFGRDWAGSVGVRGVIHALPLDAPPLVGVPGLLTRLLHGERCVFLLAVGREQPLAALSEQVAALHGRSMTLPEWASGTGPEVADKAARRLQITSAWIREIQDRLLAIGARHRVAAWIQAVRHLKWYFQAARTVGAGQTLHRFEGWVAPGIGAAEVNGHLRRAGVRGLASLADDGPGDPPLTLVNPWWARPFELFPRLLGMPGRDEVDPSRLLAVVAPLLFGYMFGDVGQGAVLLGVGMALRKRLEAAWLLIGGGAAAIFFGFLFGSLFSSEAILPPLWLHPTAHPLAVLAAPLTFGVGLILTGVAFSALNAHWSGHGPAWWRHEGGVVLIYLGALLAFFTPIGYDLALLGLGLFVVGNGLDAPARLPGRLAHLLETVLQLGVNTFSFARVGAFALAHAGLSQAVVTLADLAGGGVAGGMVLLLGNGLILALEGLVVSVQTTRLILFEFFVRFLTGGGRPFRPLPPPD</sequence>
<evidence type="ECO:0000313" key="9">
    <source>
        <dbReference type="EMBL" id="GAB0057259.1"/>
    </source>
</evidence>
<proteinExistence type="inferred from homology"/>
<evidence type="ECO:0000256" key="1">
    <source>
        <dbReference type="ARBA" id="ARBA00004141"/>
    </source>
</evidence>
<dbReference type="EMBL" id="BAAFGK010000004">
    <property type="protein sequence ID" value="GAB0057259.1"/>
    <property type="molecule type" value="Genomic_DNA"/>
</dbReference>
<comment type="similarity">
    <text evidence="2">Belongs to the V-ATPase 116 kDa subunit family.</text>
</comment>
<dbReference type="RefSeq" id="WP_420904958.1">
    <property type="nucleotide sequence ID" value="NZ_BAAFGK010000004.1"/>
</dbReference>
<feature type="transmembrane region" description="Helical" evidence="8">
    <location>
        <begin position="426"/>
        <end position="447"/>
    </location>
</feature>
<organism evidence="9 10">
    <name type="scientific">Candidatus Magnetaquiglobus chichijimensis</name>
    <dbReference type="NCBI Taxonomy" id="3141448"/>
    <lineage>
        <taxon>Bacteria</taxon>
        <taxon>Pseudomonadati</taxon>
        <taxon>Pseudomonadota</taxon>
        <taxon>Magnetococcia</taxon>
        <taxon>Magnetococcales</taxon>
        <taxon>Candidatus Magnetaquicoccaceae</taxon>
        <taxon>Candidatus Magnetaquiglobus</taxon>
    </lineage>
</organism>
<dbReference type="PANTHER" id="PTHR11629">
    <property type="entry name" value="VACUOLAR PROTON ATPASES"/>
    <property type="match status" value="1"/>
</dbReference>
<name>A0ABQ0C8P1_9PROT</name>
<protein>
    <recommendedName>
        <fullName evidence="11">V-type ATP synthase subunit I</fullName>
    </recommendedName>
</protein>
<evidence type="ECO:0000256" key="4">
    <source>
        <dbReference type="ARBA" id="ARBA00022692"/>
    </source>
</evidence>